<feature type="compositionally biased region" description="Basic and acidic residues" evidence="4">
    <location>
        <begin position="732"/>
        <end position="747"/>
    </location>
</feature>
<dbReference type="InterPro" id="IPR036427">
    <property type="entry name" value="Bromodomain-like_sf"/>
</dbReference>
<evidence type="ECO:0000256" key="4">
    <source>
        <dbReference type="SAM" id="MobiDB-lite"/>
    </source>
</evidence>
<feature type="compositionally biased region" description="Polar residues" evidence="4">
    <location>
        <begin position="506"/>
        <end position="536"/>
    </location>
</feature>
<dbReference type="PANTHER" id="PTHR47809">
    <property type="entry name" value="DNA-BINDING BROMODOMAIN-CONTAINING PROTEIN"/>
    <property type="match status" value="1"/>
</dbReference>
<comment type="caution">
    <text evidence="6">The sequence shown here is derived from an EMBL/GenBank/DDBJ whole genome shotgun (WGS) entry which is preliminary data.</text>
</comment>
<feature type="domain" description="Bromo" evidence="5">
    <location>
        <begin position="132"/>
        <end position="205"/>
    </location>
</feature>
<dbReference type="PRINTS" id="PR00503">
    <property type="entry name" value="BROMODOMAIN"/>
</dbReference>
<feature type="compositionally biased region" description="Polar residues" evidence="4">
    <location>
        <begin position="885"/>
        <end position="918"/>
    </location>
</feature>
<evidence type="ECO:0000259" key="5">
    <source>
        <dbReference type="PROSITE" id="PS50014"/>
    </source>
</evidence>
<dbReference type="Pfam" id="PF00439">
    <property type="entry name" value="Bromodomain"/>
    <property type="match status" value="1"/>
</dbReference>
<dbReference type="OrthoDB" id="911080at2759"/>
<feature type="compositionally biased region" description="Low complexity" evidence="4">
    <location>
        <begin position="539"/>
        <end position="549"/>
    </location>
</feature>
<dbReference type="SUPFAM" id="SSF47370">
    <property type="entry name" value="Bromodomain"/>
    <property type="match status" value="1"/>
</dbReference>
<dbReference type="Pfam" id="PF03004">
    <property type="entry name" value="Transposase_24"/>
    <property type="match status" value="1"/>
</dbReference>
<dbReference type="PROSITE" id="PS50014">
    <property type="entry name" value="BROMODOMAIN_2"/>
    <property type="match status" value="1"/>
</dbReference>
<dbReference type="InterPro" id="IPR018359">
    <property type="entry name" value="Bromodomain_CS"/>
</dbReference>
<organism evidence="6 7">
    <name type="scientific">Olea europaea subsp. europaea</name>
    <dbReference type="NCBI Taxonomy" id="158383"/>
    <lineage>
        <taxon>Eukaryota</taxon>
        <taxon>Viridiplantae</taxon>
        <taxon>Streptophyta</taxon>
        <taxon>Embryophyta</taxon>
        <taxon>Tracheophyta</taxon>
        <taxon>Spermatophyta</taxon>
        <taxon>Magnoliopsida</taxon>
        <taxon>eudicotyledons</taxon>
        <taxon>Gunneridae</taxon>
        <taxon>Pentapetalae</taxon>
        <taxon>asterids</taxon>
        <taxon>lamiids</taxon>
        <taxon>Lamiales</taxon>
        <taxon>Oleaceae</taxon>
        <taxon>Oleeae</taxon>
        <taxon>Olea</taxon>
    </lineage>
</organism>
<feature type="region of interest" description="Disordered" evidence="4">
    <location>
        <begin position="90"/>
        <end position="115"/>
    </location>
</feature>
<name>A0A8S0P896_OLEEU</name>
<proteinExistence type="predicted"/>
<dbReference type="PANTHER" id="PTHR47809:SF2">
    <property type="entry name" value="DNA-BINDING BROMODOMAIN-CONTAINING PROTEIN"/>
    <property type="match status" value="1"/>
</dbReference>
<feature type="coiled-coil region" evidence="3">
    <location>
        <begin position="827"/>
        <end position="861"/>
    </location>
</feature>
<dbReference type="PROSITE" id="PS00633">
    <property type="entry name" value="BROMODOMAIN_1"/>
    <property type="match status" value="1"/>
</dbReference>
<protein>
    <submittedName>
        <fullName evidence="6">Bromodomain-containing 4-like isoform X4</fullName>
    </submittedName>
</protein>
<keyword evidence="3" id="KW-0175">Coiled coil</keyword>
<dbReference type="InterPro" id="IPR001487">
    <property type="entry name" value="Bromodomain"/>
</dbReference>
<dbReference type="InterPro" id="IPR004252">
    <property type="entry name" value="Probable_transposase_24"/>
</dbReference>
<dbReference type="Gene3D" id="1.20.920.10">
    <property type="entry name" value="Bromodomain-like"/>
    <property type="match status" value="1"/>
</dbReference>
<evidence type="ECO:0000313" key="7">
    <source>
        <dbReference type="Proteomes" id="UP000594638"/>
    </source>
</evidence>
<evidence type="ECO:0000256" key="1">
    <source>
        <dbReference type="ARBA" id="ARBA00023117"/>
    </source>
</evidence>
<evidence type="ECO:0000256" key="3">
    <source>
        <dbReference type="SAM" id="Coils"/>
    </source>
</evidence>
<keyword evidence="1 2" id="KW-0103">Bromodomain</keyword>
<gene>
    <name evidence="6" type="ORF">OLEA9_A111445</name>
</gene>
<dbReference type="Proteomes" id="UP000594638">
    <property type="component" value="Unassembled WGS sequence"/>
</dbReference>
<evidence type="ECO:0000256" key="2">
    <source>
        <dbReference type="PROSITE-ProRule" id="PRU00035"/>
    </source>
</evidence>
<dbReference type="AlphaFoldDB" id="A0A8S0P896"/>
<dbReference type="SMART" id="SM00297">
    <property type="entry name" value="BROMO"/>
    <property type="match status" value="1"/>
</dbReference>
<feature type="compositionally biased region" description="Basic and acidic residues" evidence="4">
    <location>
        <begin position="552"/>
        <end position="561"/>
    </location>
</feature>
<keyword evidence="7" id="KW-1185">Reference proteome</keyword>
<evidence type="ECO:0000313" key="6">
    <source>
        <dbReference type="EMBL" id="CAA2933917.1"/>
    </source>
</evidence>
<feature type="region of interest" description="Disordered" evidence="4">
    <location>
        <begin position="883"/>
        <end position="918"/>
    </location>
</feature>
<accession>A0A8S0P896</accession>
<sequence>MKRKRESGRCKPKKPSISGAAQLSVNPGYYSDKDENNVRFDARVDLGTRTSKADMSGQLDGLEKEVANDGTVDSASAKLARALSPSCANQSRNEVTLQGDKNCEKQPKSPCQDPRYNEHELNSALLVIKKIMKMDAAIPFNLPVDPIALEIPDYFDVIDTPMDFGTICSNLENGLKYVNSEDVFMDVQYIWDNCCKYNKKGSYILELMKRVKNNFIKHWIAAKLCKEPLNVANGHMNQMLESPIESTMRHNNAAQKYQGDLTISNSCHLQLNQRQQQQLSPCCSHACKPQQVSCQCECLLHSGQLQPCQPQNGTHVSTSDSVSRHNDFRHLYSVDLMNGNSFNQCPSLVHSCQPSPSCNFLCHPHLRNCLPQSSSDQLAPSRVQAGINVHNAGNFQLPTHRESAFTFNKCEHACSSGPDTGKGKQQEQCQMDSVYGQAHHLPGSCIHVHQLQECSCHQSQNSKVEAGRNTDNSGNLRTAPPMESPLNCSGPGIECPVTPVAHNASTQQLDKMDPTQEQSSSMINETECNPQENTCHNLPGSSSSQPSSPTETDNRNREYSSSRRKARVRGPTRCLHLLSDKRISITTNVLGQPIGLEAPKLTSFLGILARNGNFLPLTYVDWRAVPNESKESSWQKVQLRFDIDPVSKDWVLRSLGRKWKDWKAKLKSAHYCPHETDEERLADRDERVLPDQWASLIAHWSSETEEKRSATNKANRAHQKYGHATGTKSFARIREEQRAKRSDGKEPSRAELFILTRTCRNGKPVNEASAAVITQLQGLEKQQDTSQSSTNRDDMFSQVLGKDKHGRVRCYGLGSSPSDIGVQKPSREEALKMVSEANVEIRELKEKMAAMEQTCAQMATQMTDMMSMMSSMRKLPDENVADKAANTSGASDSTFLLPSPGRGSTCQVSSPHVGTHLS</sequence>
<feature type="compositionally biased region" description="Basic residues" evidence="4">
    <location>
        <begin position="1"/>
        <end position="14"/>
    </location>
</feature>
<dbReference type="Gramene" id="OE9A111445T2">
    <property type="protein sequence ID" value="OE9A111445C2"/>
    <property type="gene ID" value="OE9A111445"/>
</dbReference>
<feature type="region of interest" description="Disordered" evidence="4">
    <location>
        <begin position="464"/>
        <end position="491"/>
    </location>
</feature>
<feature type="region of interest" description="Disordered" evidence="4">
    <location>
        <begin position="506"/>
        <end position="570"/>
    </location>
</feature>
<feature type="region of interest" description="Disordered" evidence="4">
    <location>
        <begin position="1"/>
        <end position="38"/>
    </location>
</feature>
<reference evidence="6 7" key="1">
    <citation type="submission" date="2019-12" db="EMBL/GenBank/DDBJ databases">
        <authorList>
            <person name="Alioto T."/>
            <person name="Alioto T."/>
            <person name="Gomez Garrido J."/>
        </authorList>
    </citation>
    <scope>NUCLEOTIDE SEQUENCE [LARGE SCALE GENOMIC DNA]</scope>
</reference>
<feature type="compositionally biased region" description="Polar residues" evidence="4">
    <location>
        <begin position="464"/>
        <end position="476"/>
    </location>
</feature>
<dbReference type="EMBL" id="CACTIH010000008">
    <property type="protein sequence ID" value="CAA2933917.1"/>
    <property type="molecule type" value="Genomic_DNA"/>
</dbReference>
<feature type="region of interest" description="Disordered" evidence="4">
    <location>
        <begin position="704"/>
        <end position="747"/>
    </location>
</feature>